<evidence type="ECO:0000313" key="10">
    <source>
        <dbReference type="Proteomes" id="UP001642540"/>
    </source>
</evidence>
<evidence type="ECO:0000256" key="3">
    <source>
        <dbReference type="ARBA" id="ARBA00022989"/>
    </source>
</evidence>
<evidence type="ECO:0000313" key="9">
    <source>
        <dbReference type="EMBL" id="CAL8109999.1"/>
    </source>
</evidence>
<feature type="transmembrane region" description="Helical" evidence="7">
    <location>
        <begin position="25"/>
        <end position="47"/>
    </location>
</feature>
<organism evidence="9 10">
    <name type="scientific">Orchesella dallaii</name>
    <dbReference type="NCBI Taxonomy" id="48710"/>
    <lineage>
        <taxon>Eukaryota</taxon>
        <taxon>Metazoa</taxon>
        <taxon>Ecdysozoa</taxon>
        <taxon>Arthropoda</taxon>
        <taxon>Hexapoda</taxon>
        <taxon>Collembola</taxon>
        <taxon>Entomobryomorpha</taxon>
        <taxon>Entomobryoidea</taxon>
        <taxon>Orchesellidae</taxon>
        <taxon>Orchesellinae</taxon>
        <taxon>Orchesella</taxon>
    </lineage>
</organism>
<evidence type="ECO:0000256" key="1">
    <source>
        <dbReference type="ARBA" id="ARBA00004141"/>
    </source>
</evidence>
<dbReference type="InterPro" id="IPR005829">
    <property type="entry name" value="Sugar_transporter_CS"/>
</dbReference>
<feature type="transmembrane region" description="Helical" evidence="7">
    <location>
        <begin position="164"/>
        <end position="187"/>
    </location>
</feature>
<dbReference type="InterPro" id="IPR005828">
    <property type="entry name" value="MFS_sugar_transport-like"/>
</dbReference>
<evidence type="ECO:0000256" key="2">
    <source>
        <dbReference type="ARBA" id="ARBA00022692"/>
    </source>
</evidence>
<evidence type="ECO:0000259" key="8">
    <source>
        <dbReference type="PROSITE" id="PS50850"/>
    </source>
</evidence>
<dbReference type="InterPro" id="IPR036259">
    <property type="entry name" value="MFS_trans_sf"/>
</dbReference>
<gene>
    <name evidence="9" type="ORF">ODALV1_LOCUS13886</name>
</gene>
<comment type="caution">
    <text evidence="9">The sequence shown here is derived from an EMBL/GenBank/DDBJ whole genome shotgun (WGS) entry which is preliminary data.</text>
</comment>
<keyword evidence="10" id="KW-1185">Reference proteome</keyword>
<name>A0ABP1QR76_9HEXA</name>
<dbReference type="PROSITE" id="PS00217">
    <property type="entry name" value="SUGAR_TRANSPORT_2"/>
    <property type="match status" value="1"/>
</dbReference>
<comment type="similarity">
    <text evidence="5">Belongs to the major facilitator superfamily. Sugar transporter (TC 2.A.1.1) family. Trehalose transporter subfamily.</text>
</comment>
<dbReference type="InterPro" id="IPR003663">
    <property type="entry name" value="Sugar/inositol_transpt"/>
</dbReference>
<dbReference type="PROSITE" id="PS50850">
    <property type="entry name" value="MFS"/>
    <property type="match status" value="1"/>
</dbReference>
<dbReference type="SUPFAM" id="SSF103473">
    <property type="entry name" value="MFS general substrate transporter"/>
    <property type="match status" value="1"/>
</dbReference>
<dbReference type="Proteomes" id="UP001642540">
    <property type="component" value="Unassembled WGS sequence"/>
</dbReference>
<feature type="transmembrane region" description="Helical" evidence="7">
    <location>
        <begin position="199"/>
        <end position="220"/>
    </location>
</feature>
<reference evidence="9 10" key="1">
    <citation type="submission" date="2024-08" db="EMBL/GenBank/DDBJ databases">
        <authorList>
            <person name="Cucini C."/>
            <person name="Frati F."/>
        </authorList>
    </citation>
    <scope>NUCLEOTIDE SEQUENCE [LARGE SCALE GENOMIC DNA]</scope>
</reference>
<protein>
    <recommendedName>
        <fullName evidence="8">Major facilitator superfamily (MFS) profile domain-containing protein</fullName>
    </recommendedName>
</protein>
<dbReference type="PRINTS" id="PR00171">
    <property type="entry name" value="SUGRTRNSPORT"/>
</dbReference>
<keyword evidence="2 7" id="KW-0812">Transmembrane</keyword>
<feature type="domain" description="Major facilitator superfamily (MFS) profile" evidence="8">
    <location>
        <begin position="34"/>
        <end position="508"/>
    </location>
</feature>
<dbReference type="InterPro" id="IPR050549">
    <property type="entry name" value="MFS_Trehalose_Transporter"/>
</dbReference>
<dbReference type="Gene3D" id="1.20.1250.20">
    <property type="entry name" value="MFS general substrate transporter like domains"/>
    <property type="match status" value="1"/>
</dbReference>
<feature type="transmembrane region" description="Helical" evidence="7">
    <location>
        <begin position="355"/>
        <end position="376"/>
    </location>
</feature>
<dbReference type="EMBL" id="CAXLJM020000043">
    <property type="protein sequence ID" value="CAL8109999.1"/>
    <property type="molecule type" value="Genomic_DNA"/>
</dbReference>
<dbReference type="NCBIfam" id="TIGR00879">
    <property type="entry name" value="SP"/>
    <property type="match status" value="1"/>
</dbReference>
<feature type="transmembrane region" description="Helical" evidence="7">
    <location>
        <begin position="226"/>
        <end position="244"/>
    </location>
</feature>
<evidence type="ECO:0000256" key="5">
    <source>
        <dbReference type="ARBA" id="ARBA00024348"/>
    </source>
</evidence>
<evidence type="ECO:0000256" key="4">
    <source>
        <dbReference type="ARBA" id="ARBA00023136"/>
    </source>
</evidence>
<feature type="transmembrane region" description="Helical" evidence="7">
    <location>
        <begin position="453"/>
        <end position="470"/>
    </location>
</feature>
<evidence type="ECO:0000256" key="6">
    <source>
        <dbReference type="RuleBase" id="RU003346"/>
    </source>
</evidence>
<dbReference type="InterPro" id="IPR020846">
    <property type="entry name" value="MFS_dom"/>
</dbReference>
<accession>A0ABP1QR76</accession>
<sequence>MECETDTAETIMLPRKEFPDADANWYQIMAALAICYICICGGNISGFTSPAIPSMRQVAYREESLCSNVSLGASDVAAEATTLFPENTSTCLNMIVEAQSEFLNITDTQASWIGGLAPLGAFCGSLAATVSVKLLGPKGSILFLGCPIFLVSWIITAVSPSILIVYIGRFIGGIALGLTISAAPLYIVESASVELRGPLGTLTQFFFTFGVLTSFIFGSILNWRQLAWASATIVLPSMLMLVLIPESPVWLLSKGRVKQAEDAFFKLRGKSADFKSFAECNSEFHTDVNQNSDESDRSGISIFWKLNKAERKSCLVAIALCVFQQLSGINGINYYTLSIFKAASEGSAAFVLSGHVSSIIVASVFCLATLPSYLLIEKCGRKLLLIGSILLMIFSSSGLGTYFFIKEKVEDSGVFRMIPLICLITFVLAFSSGFGPILYILVAEILSPEIRSIFSPMAVGINWLAVFAITKTFPDLIVITGIHGVFWLYASLSVVALIFVIFCVPETKGKTEREIEKHFW</sequence>
<feature type="transmembrane region" description="Helical" evidence="7">
    <location>
        <begin position="476"/>
        <end position="504"/>
    </location>
</feature>
<feature type="transmembrane region" description="Helical" evidence="7">
    <location>
        <begin position="417"/>
        <end position="441"/>
    </location>
</feature>
<keyword evidence="4 7" id="KW-0472">Membrane</keyword>
<dbReference type="PANTHER" id="PTHR48021:SF96">
    <property type="entry name" value="FACILITATED TREHALOSE TRANSPORTER TRET1-1-RELATED"/>
    <property type="match status" value="1"/>
</dbReference>
<comment type="subcellular location">
    <subcellularLocation>
        <location evidence="1">Membrane</location>
        <topology evidence="1">Multi-pass membrane protein</topology>
    </subcellularLocation>
</comment>
<feature type="transmembrane region" description="Helical" evidence="7">
    <location>
        <begin position="141"/>
        <end position="158"/>
    </location>
</feature>
<evidence type="ECO:0000256" key="7">
    <source>
        <dbReference type="SAM" id="Phobius"/>
    </source>
</evidence>
<dbReference type="PANTHER" id="PTHR48021">
    <property type="match status" value="1"/>
</dbReference>
<keyword evidence="6" id="KW-0813">Transport</keyword>
<proteinExistence type="inferred from homology"/>
<feature type="transmembrane region" description="Helical" evidence="7">
    <location>
        <begin position="383"/>
        <end position="405"/>
    </location>
</feature>
<keyword evidence="3 7" id="KW-1133">Transmembrane helix</keyword>
<dbReference type="Pfam" id="PF00083">
    <property type="entry name" value="Sugar_tr"/>
    <property type="match status" value="1"/>
</dbReference>